<name>A0A0A9X4I5_LYGHE</name>
<gene>
    <name evidence="1" type="primary">PMS1_0</name>
    <name evidence="2" type="synonym">PMS1_5</name>
    <name evidence="1" type="ORF">CM83_101082</name>
    <name evidence="2" type="ORF">g.15589</name>
</gene>
<evidence type="ECO:0000313" key="1">
    <source>
        <dbReference type="EMBL" id="JAG14561.1"/>
    </source>
</evidence>
<organism evidence="1">
    <name type="scientific">Lygus hesperus</name>
    <name type="common">Western plant bug</name>
    <dbReference type="NCBI Taxonomy" id="30085"/>
    <lineage>
        <taxon>Eukaryota</taxon>
        <taxon>Metazoa</taxon>
        <taxon>Ecdysozoa</taxon>
        <taxon>Arthropoda</taxon>
        <taxon>Hexapoda</taxon>
        <taxon>Insecta</taxon>
        <taxon>Pterygota</taxon>
        <taxon>Neoptera</taxon>
        <taxon>Paraneoptera</taxon>
        <taxon>Hemiptera</taxon>
        <taxon>Heteroptera</taxon>
        <taxon>Panheteroptera</taxon>
        <taxon>Cimicomorpha</taxon>
        <taxon>Miridae</taxon>
        <taxon>Mirini</taxon>
        <taxon>Lygus</taxon>
    </lineage>
</organism>
<protein>
    <submittedName>
        <fullName evidence="1">DNA mismatch repair protein PMS1</fullName>
    </submittedName>
</protein>
<dbReference type="PANTHER" id="PTHR10073:SF52">
    <property type="entry name" value="MISMATCH REPAIR ENDONUCLEASE PMS2"/>
    <property type="match status" value="1"/>
</dbReference>
<dbReference type="Gene3D" id="3.30.1540.20">
    <property type="entry name" value="MutL, C-terminal domain, dimerisation subdomain"/>
    <property type="match status" value="1"/>
</dbReference>
<dbReference type="InterPro" id="IPR037198">
    <property type="entry name" value="MutL_C_sf"/>
</dbReference>
<dbReference type="GO" id="GO:0032389">
    <property type="term" value="C:MutLalpha complex"/>
    <property type="evidence" value="ECO:0007669"/>
    <property type="project" value="TreeGrafter"/>
</dbReference>
<dbReference type="PANTHER" id="PTHR10073">
    <property type="entry name" value="DNA MISMATCH REPAIR PROTEIN MLH, PMS, MUTL"/>
    <property type="match status" value="1"/>
</dbReference>
<accession>A0A0A9X4I5</accession>
<evidence type="ECO:0000313" key="2">
    <source>
        <dbReference type="EMBL" id="JAQ07940.1"/>
    </source>
</evidence>
<reference evidence="1" key="2">
    <citation type="submission" date="2014-07" db="EMBL/GenBank/DDBJ databases">
        <authorList>
            <person name="Hull J."/>
        </authorList>
    </citation>
    <scope>NUCLEOTIDE SEQUENCE</scope>
</reference>
<proteinExistence type="predicted"/>
<feature type="non-terminal residue" evidence="1">
    <location>
        <position position="1"/>
    </location>
</feature>
<dbReference type="SUPFAM" id="SSF118116">
    <property type="entry name" value="DNA mismatch repair protein MutL"/>
    <property type="match status" value="1"/>
</dbReference>
<dbReference type="GO" id="GO:0140664">
    <property type="term" value="F:ATP-dependent DNA damage sensor activity"/>
    <property type="evidence" value="ECO:0007669"/>
    <property type="project" value="InterPro"/>
</dbReference>
<dbReference type="EMBL" id="GBHO01029043">
    <property type="protein sequence ID" value="JAG14561.1"/>
    <property type="molecule type" value="Transcribed_RNA"/>
</dbReference>
<dbReference type="InterPro" id="IPR038973">
    <property type="entry name" value="MutL/Mlh/Pms-like"/>
</dbReference>
<dbReference type="EMBL" id="GDHC01010689">
    <property type="protein sequence ID" value="JAQ07940.1"/>
    <property type="molecule type" value="Transcribed_RNA"/>
</dbReference>
<dbReference type="InterPro" id="IPR042120">
    <property type="entry name" value="MutL_C_dimsub"/>
</dbReference>
<dbReference type="GO" id="GO:0016887">
    <property type="term" value="F:ATP hydrolysis activity"/>
    <property type="evidence" value="ECO:0007669"/>
    <property type="project" value="InterPro"/>
</dbReference>
<dbReference type="AlphaFoldDB" id="A0A0A9X4I5"/>
<reference evidence="1" key="1">
    <citation type="journal article" date="2014" name="PLoS ONE">
        <title>Transcriptome-Based Identification of ABC Transporters in the Western Tarnished Plant Bug Lygus hesperus.</title>
        <authorList>
            <person name="Hull J.J."/>
            <person name="Chaney K."/>
            <person name="Geib S.M."/>
            <person name="Fabrick J.A."/>
            <person name="Brent C.S."/>
            <person name="Walsh D."/>
            <person name="Lavine L.C."/>
        </authorList>
    </citation>
    <scope>NUCLEOTIDE SEQUENCE</scope>
</reference>
<dbReference type="GO" id="GO:0006298">
    <property type="term" value="P:mismatch repair"/>
    <property type="evidence" value="ECO:0007669"/>
    <property type="project" value="InterPro"/>
</dbReference>
<reference evidence="2" key="3">
    <citation type="journal article" date="2016" name="Gigascience">
        <title>De novo construction of an expanded transcriptome assembly for the western tarnished plant bug, Lygus hesperus.</title>
        <authorList>
            <person name="Tassone E.E."/>
            <person name="Geib S.M."/>
            <person name="Hall B."/>
            <person name="Fabrick J.A."/>
            <person name="Brent C.S."/>
            <person name="Hull J.J."/>
        </authorList>
    </citation>
    <scope>NUCLEOTIDE SEQUENCE</scope>
</reference>
<sequence>TATAATADTDDCTIVSEETHCDIDGIADNAELDVFVTSLPLVSNVVFHVEDIAEFCAALSRDGAALDEQLTPTLHRCSLATIPSISAIFASRACRSAVMIGTSLQRYEMERIVRNLATLHEPWSCPHGRPTMRHLLNLQDPTNAMDADAQTPTRDELVVRAQSDATALAQYAMVMLQSGLP</sequence>